<keyword evidence="1" id="KW-1133">Transmembrane helix</keyword>
<organism evidence="2 3">
    <name type="scientific">Amniculicola lignicola CBS 123094</name>
    <dbReference type="NCBI Taxonomy" id="1392246"/>
    <lineage>
        <taxon>Eukaryota</taxon>
        <taxon>Fungi</taxon>
        <taxon>Dikarya</taxon>
        <taxon>Ascomycota</taxon>
        <taxon>Pezizomycotina</taxon>
        <taxon>Dothideomycetes</taxon>
        <taxon>Pleosporomycetidae</taxon>
        <taxon>Pleosporales</taxon>
        <taxon>Amniculicolaceae</taxon>
        <taxon>Amniculicola</taxon>
    </lineage>
</organism>
<sequence length="273" mass="30502">MPGMARINCLAGQPRAKDGLAFLNKYDGEHIVPEAIHQEELGVLESILPKNTDIPPVNFALVLVMSLSQIGSKIIQGEPGQKYTIYTFVLLLPLMLLLRVSVTLERWSRGFLPPINDPYAYGLGLHVLAGIYLAIIAVVTSPEHKFDSIILIYQVFLLVPELWPALLGGPLRLGPLLGALLGLLYLLPKTEINTTLELPQVQKAVHIAVVITGLYALSVLFLKLDFENWGSAIKRTQKKRVSFQDNRRVMVTRDYIEKNEGLYRRPSSKFAHI</sequence>
<keyword evidence="1" id="KW-0812">Transmembrane</keyword>
<dbReference type="Proteomes" id="UP000799779">
    <property type="component" value="Unassembled WGS sequence"/>
</dbReference>
<feature type="transmembrane region" description="Helical" evidence="1">
    <location>
        <begin position="207"/>
        <end position="226"/>
    </location>
</feature>
<evidence type="ECO:0000256" key="1">
    <source>
        <dbReference type="SAM" id="Phobius"/>
    </source>
</evidence>
<proteinExistence type="predicted"/>
<feature type="transmembrane region" description="Helical" evidence="1">
    <location>
        <begin position="83"/>
        <end position="100"/>
    </location>
</feature>
<protein>
    <submittedName>
        <fullName evidence="2">Uncharacterized protein</fullName>
    </submittedName>
</protein>
<gene>
    <name evidence="2" type="ORF">P154DRAFT_570478</name>
</gene>
<keyword evidence="3" id="KW-1185">Reference proteome</keyword>
<dbReference type="EMBL" id="ML977560">
    <property type="protein sequence ID" value="KAF2006425.1"/>
    <property type="molecule type" value="Genomic_DNA"/>
</dbReference>
<accession>A0A6A5X232</accession>
<keyword evidence="1" id="KW-0472">Membrane</keyword>
<evidence type="ECO:0000313" key="3">
    <source>
        <dbReference type="Proteomes" id="UP000799779"/>
    </source>
</evidence>
<evidence type="ECO:0000313" key="2">
    <source>
        <dbReference type="EMBL" id="KAF2006425.1"/>
    </source>
</evidence>
<dbReference type="AlphaFoldDB" id="A0A6A5X232"/>
<reference evidence="2" key="1">
    <citation type="journal article" date="2020" name="Stud. Mycol.">
        <title>101 Dothideomycetes genomes: a test case for predicting lifestyles and emergence of pathogens.</title>
        <authorList>
            <person name="Haridas S."/>
            <person name="Albert R."/>
            <person name="Binder M."/>
            <person name="Bloem J."/>
            <person name="Labutti K."/>
            <person name="Salamov A."/>
            <person name="Andreopoulos B."/>
            <person name="Baker S."/>
            <person name="Barry K."/>
            <person name="Bills G."/>
            <person name="Bluhm B."/>
            <person name="Cannon C."/>
            <person name="Castanera R."/>
            <person name="Culley D."/>
            <person name="Daum C."/>
            <person name="Ezra D."/>
            <person name="Gonzalez J."/>
            <person name="Henrissat B."/>
            <person name="Kuo A."/>
            <person name="Liang C."/>
            <person name="Lipzen A."/>
            <person name="Lutzoni F."/>
            <person name="Magnuson J."/>
            <person name="Mondo S."/>
            <person name="Nolan M."/>
            <person name="Ohm R."/>
            <person name="Pangilinan J."/>
            <person name="Park H.-J."/>
            <person name="Ramirez L."/>
            <person name="Alfaro M."/>
            <person name="Sun H."/>
            <person name="Tritt A."/>
            <person name="Yoshinaga Y."/>
            <person name="Zwiers L.-H."/>
            <person name="Turgeon B."/>
            <person name="Goodwin S."/>
            <person name="Spatafora J."/>
            <person name="Crous P."/>
            <person name="Grigoriev I."/>
        </authorList>
    </citation>
    <scope>NUCLEOTIDE SEQUENCE</scope>
    <source>
        <strain evidence="2">CBS 123094</strain>
    </source>
</reference>
<feature type="transmembrane region" description="Helical" evidence="1">
    <location>
        <begin position="120"/>
        <end position="141"/>
    </location>
</feature>
<name>A0A6A5X232_9PLEO</name>